<reference evidence="11 12" key="1">
    <citation type="submission" date="2021-02" db="EMBL/GenBank/DDBJ databases">
        <title>Safari Cat Assemblies.</title>
        <authorList>
            <person name="Bredemeyer K.R."/>
            <person name="Murphy W.J."/>
        </authorList>
    </citation>
    <scope>NUCLEOTIDE SEQUENCE [LARGE SCALE GENOMIC DNA]</scope>
</reference>
<dbReference type="Pfam" id="PF22669">
    <property type="entry name" value="Exo_endo_phos2"/>
    <property type="match status" value="1"/>
</dbReference>
<feature type="region of interest" description="Disordered" evidence="8">
    <location>
        <begin position="1322"/>
        <end position="1433"/>
    </location>
</feature>
<feature type="compositionally biased region" description="Pro residues" evidence="8">
    <location>
        <begin position="1488"/>
        <end position="1507"/>
    </location>
</feature>
<dbReference type="InterPro" id="IPR015047">
    <property type="entry name" value="SYNJ1/2_RRM"/>
</dbReference>
<dbReference type="PANTHER" id="PTHR11200">
    <property type="entry name" value="INOSITOL 5-PHOSPHATASE"/>
    <property type="match status" value="1"/>
</dbReference>
<dbReference type="InterPro" id="IPR035979">
    <property type="entry name" value="RBD_domain_sf"/>
</dbReference>
<dbReference type="SUPFAM" id="SSF56219">
    <property type="entry name" value="DNase I-like"/>
    <property type="match status" value="1"/>
</dbReference>
<comment type="catalytic activity">
    <reaction evidence="1">
        <text>a 1,2-diacyl-sn-glycero-3-phospho-(1D-myo-inositol-4,5-bisphosphate) + H2O = a 1,2-diacyl-sn-glycero-3-phospho-(1D-myo-inositol 4-phosphate) + phosphate</text>
        <dbReference type="Rhea" id="RHEA:22764"/>
        <dbReference type="ChEBI" id="CHEBI:15377"/>
        <dbReference type="ChEBI" id="CHEBI:43474"/>
        <dbReference type="ChEBI" id="CHEBI:58178"/>
        <dbReference type="ChEBI" id="CHEBI:58456"/>
        <dbReference type="EC" id="3.1.3.36"/>
    </reaction>
</comment>
<sequence>MAFSKGFRIYHKLDPPPLSLIVETRHKEECLMFESGAVAVLSSAEKEAIKGTYSKVLDAYGLLGVLRLNLGDTMLHYLVLVTGCMSVGKIQESEVFRVTSTEFISLRIDSSDEDRISEVRKVLNSGNFYFAWSASGVSLDLSLNAHRSMQEHTTDNRFFWNQSLHLHLKHYGVNCDDWLLRLMCGGVEIRTIYAAHKQAKACLISRLSCERAGTRFNVRGTNDDGHVANFVETEQVVYLDDSVSSFIQIRGSVPLFWEQPGLQVGSHRVRMSRGFEANAPAFDRHFRTLKNLYGKQIIVNLLGSKEGEHMLSKAFQSHLKASEHAADIQMVNFDYHQMVKGGKAEKLHSVLKPQVQKFVDYGFFYFNGSEVQRCQSGTVRTNCLDCLDRTNSVQAFLGLEMLAKQLEALGLAEKPQLVTRFLEVFRSMWSVNGDSISKIYAGTGALEGKAKAGKLKDGARSVTRTIQNNFFDSSKQEAIDVLLLGNTLNSDLADKARALLTTGSLRASSKVLKSMCENFYKYSKPKKIRVCVGTWNVNGGKQFRSIAFKNQTLTDWLLDAPKLAGIQEFQDKRSKPTDIFAIGFEEMVELNAGNIVNASTTNQKLWAVELQKTISRDNKYVLLASEQLVGVCLFVFIRPQHAPFIRDVAVDTVKTGMGGATGNKGAVAIRMLLHTTSLCFVCSHFAAGQSQVKERNEDFVEIARKLSFPMGRMLFSHDYVFWCGDFNYRIDLPNEEVKELIRQQNWDSLIAGDQLINQKNAGQIFRGFLEGKVTFAPTYKYDLFSDDYDTSEKCRTPAWTDRVLWRRRKWPFDRSAEDLDLLNASFQDGSKILYTWTPGTLLHYGRAELKTSDHRPVVALIDIDIFEVEAEERQNIYKEVIAVQGPPDGTVLVSIKSSVPENNFFDDALIDELLQQFTDFGEVILIRFVEDKMWVTFLEGSSALSVLNLNGKELLGRTITITLKSPDWIKNLEEEMSLEKINVPLPSSTSSTLLGEDAEVTADFDMEGDVDDYSAEVEEILPQHLQPSSSSGLGTSPSSSPRTSPCQSPTISEGPVPSLPIRPSRAPSRTPGHPSSQSSPMDALPATQLQQKDSQTLEPKRPPPPRPVAPPTRPAPPQRPPPPSGRTQPSPQAGLPGPGPAGYSAARPTIPPRAGVISAPQSHARASAGRLAPESQSRPPEGLKGSVLLPEPLKPQAAPPVQPSLPPPVQKMQEPLVPVAAPLPQSAPQPSLETPPQPPPRSRSSHSLPPEPSPQPPQPQVKTNGVSAVRLESPLKNDPFEDLSFSLLAVSKAQSSIQTSCAPTPNPKGLIQLPSATQSNMNTLSSVTCMPPIPARSKSQENMRCSPNPFITSLTSTNPFTDRTAAPGNPFRAESQESEATSWLSKDEPVASSPFPSLKPLGHNNSKPSSFDGFKDSFDLQGQSSAKISNPKGWVTFEEEEDFGVKGKSKSSCPDLLSNQPSSLSGSVTFDDDWNKGTNVPFCVLPSRRPPPPPVTLPPPATTPPVAPFTTLPSKASPTLDFTER</sequence>
<dbReference type="InterPro" id="IPR002013">
    <property type="entry name" value="SAC_dom"/>
</dbReference>
<reference evidence="11" key="2">
    <citation type="submission" date="2025-08" db="UniProtKB">
        <authorList>
            <consortium name="Ensembl"/>
        </authorList>
    </citation>
    <scope>IDENTIFICATION</scope>
    <source>
        <strain evidence="11">breed Abyssinian</strain>
    </source>
</reference>
<evidence type="ECO:0000256" key="2">
    <source>
        <dbReference type="ARBA" id="ARBA00008943"/>
    </source>
</evidence>
<proteinExistence type="inferred from homology"/>
<feature type="compositionally biased region" description="Low complexity" evidence="8">
    <location>
        <begin position="1125"/>
        <end position="1148"/>
    </location>
</feature>
<feature type="compositionally biased region" description="Pro residues" evidence="8">
    <location>
        <begin position="1249"/>
        <end position="1259"/>
    </location>
</feature>
<gene>
    <name evidence="11" type="primary">SYNJ1</name>
</gene>
<evidence type="ECO:0000256" key="7">
    <source>
        <dbReference type="PROSITE-ProRule" id="PRU00176"/>
    </source>
</evidence>
<evidence type="ECO:0000256" key="6">
    <source>
        <dbReference type="ARBA" id="ARBA00023098"/>
    </source>
</evidence>
<dbReference type="SUPFAM" id="SSF54928">
    <property type="entry name" value="RNA-binding domain, RBD"/>
    <property type="match status" value="1"/>
</dbReference>
<keyword evidence="7" id="KW-0694">RNA-binding</keyword>
<dbReference type="InterPro" id="IPR000504">
    <property type="entry name" value="RRM_dom"/>
</dbReference>
<organism evidence="11 12">
    <name type="scientific">Felis catus</name>
    <name type="common">Cat</name>
    <name type="synonym">Felis silvestris catus</name>
    <dbReference type="NCBI Taxonomy" id="9685"/>
    <lineage>
        <taxon>Eukaryota</taxon>
        <taxon>Metazoa</taxon>
        <taxon>Chordata</taxon>
        <taxon>Craniata</taxon>
        <taxon>Vertebrata</taxon>
        <taxon>Euteleostomi</taxon>
        <taxon>Mammalia</taxon>
        <taxon>Eutheria</taxon>
        <taxon>Laurasiatheria</taxon>
        <taxon>Carnivora</taxon>
        <taxon>Feliformia</taxon>
        <taxon>Felidae</taxon>
        <taxon>Felinae</taxon>
        <taxon>Felis</taxon>
    </lineage>
</organism>
<dbReference type="Ensembl" id="ENSFCTT00005034248.1">
    <property type="protein sequence ID" value="ENSFCTP00005023297.1"/>
    <property type="gene ID" value="ENSFCTG00005011721.1"/>
</dbReference>
<evidence type="ECO:0000259" key="9">
    <source>
        <dbReference type="PROSITE" id="PS50102"/>
    </source>
</evidence>
<dbReference type="SMART" id="SM00128">
    <property type="entry name" value="IPPc"/>
    <property type="match status" value="1"/>
</dbReference>
<feature type="region of interest" description="Disordered" evidence="8">
    <location>
        <begin position="1024"/>
        <end position="1279"/>
    </location>
</feature>
<accession>A0ABI7XLF6</accession>
<feature type="region of interest" description="Disordered" evidence="8">
    <location>
        <begin position="1445"/>
        <end position="1471"/>
    </location>
</feature>
<protein>
    <recommendedName>
        <fullName evidence="4">phosphoinositide 5-phosphatase</fullName>
        <ecNumber evidence="4">3.1.3.36</ecNumber>
    </recommendedName>
</protein>
<evidence type="ECO:0000256" key="1">
    <source>
        <dbReference type="ARBA" id="ARBA00001786"/>
    </source>
</evidence>
<comment type="similarity">
    <text evidence="2">Belongs to the synaptojanin family.</text>
</comment>
<feature type="compositionally biased region" description="Polar residues" evidence="8">
    <location>
        <begin position="1457"/>
        <end position="1468"/>
    </location>
</feature>
<dbReference type="CDD" id="cd09098">
    <property type="entry name" value="INPP5c_Synj1"/>
    <property type="match status" value="1"/>
</dbReference>
<comment type="similarity">
    <text evidence="3">In the central section; belongs to the inositol 1,4,5-trisphosphate 5-phosphatase family.</text>
</comment>
<dbReference type="PANTHER" id="PTHR11200:SF158">
    <property type="entry name" value="SYNAPTOJANIN-1"/>
    <property type="match status" value="1"/>
</dbReference>
<name>A0ABI7XLF6_FELCA</name>
<dbReference type="InterPro" id="IPR034971">
    <property type="entry name" value="SYNJ1_RRM"/>
</dbReference>
<feature type="domain" description="SAC" evidence="10">
    <location>
        <begin position="119"/>
        <end position="442"/>
    </location>
</feature>
<dbReference type="PROSITE" id="PS50102">
    <property type="entry name" value="RRM"/>
    <property type="match status" value="1"/>
</dbReference>
<dbReference type="Gene3D" id="3.60.10.10">
    <property type="entry name" value="Endonuclease/exonuclease/phosphatase"/>
    <property type="match status" value="1"/>
</dbReference>
<feature type="domain" description="RRM" evidence="9">
    <location>
        <begin position="897"/>
        <end position="966"/>
    </location>
</feature>
<keyword evidence="12" id="KW-1185">Reference proteome</keyword>
<dbReference type="Pfam" id="PF02383">
    <property type="entry name" value="Syja_N"/>
    <property type="match status" value="1"/>
</dbReference>
<feature type="compositionally biased region" description="Low complexity" evidence="8">
    <location>
        <begin position="1213"/>
        <end position="1232"/>
    </location>
</feature>
<feature type="compositionally biased region" description="Low complexity" evidence="8">
    <location>
        <begin position="1025"/>
        <end position="1049"/>
    </location>
</feature>
<dbReference type="EC" id="3.1.3.36" evidence="4"/>
<reference evidence="11" key="3">
    <citation type="submission" date="2025-09" db="UniProtKB">
        <authorList>
            <consortium name="Ensembl"/>
        </authorList>
    </citation>
    <scope>IDENTIFICATION</scope>
    <source>
        <strain evidence="11">breed Abyssinian</strain>
    </source>
</reference>
<dbReference type="InterPro" id="IPR036691">
    <property type="entry name" value="Endo/exonu/phosph_ase_sf"/>
</dbReference>
<evidence type="ECO:0000256" key="8">
    <source>
        <dbReference type="SAM" id="MobiDB-lite"/>
    </source>
</evidence>
<dbReference type="GeneTree" id="ENSGT00940000157964"/>
<keyword evidence="6" id="KW-0443">Lipid metabolism</keyword>
<dbReference type="GeneID" id="101090793"/>
<feature type="compositionally biased region" description="Polar residues" evidence="8">
    <location>
        <begin position="1087"/>
        <end position="1097"/>
    </location>
</feature>
<dbReference type="RefSeq" id="XP_023094572.2">
    <property type="nucleotide sequence ID" value="XM_023238804.2"/>
</dbReference>
<feature type="compositionally biased region" description="Polar residues" evidence="8">
    <location>
        <begin position="1340"/>
        <end position="1361"/>
    </location>
</feature>
<evidence type="ECO:0000256" key="5">
    <source>
        <dbReference type="ARBA" id="ARBA00022801"/>
    </source>
</evidence>
<dbReference type="Gene3D" id="3.30.70.330">
    <property type="match status" value="1"/>
</dbReference>
<evidence type="ECO:0000256" key="4">
    <source>
        <dbReference type="ARBA" id="ARBA00013044"/>
    </source>
</evidence>
<dbReference type="Proteomes" id="UP000823872">
    <property type="component" value="Chromosome C2"/>
</dbReference>
<evidence type="ECO:0000313" key="11">
    <source>
        <dbReference type="Ensembl" id="ENSFCTP00005023297.1"/>
    </source>
</evidence>
<dbReference type="Pfam" id="PF08952">
    <property type="entry name" value="DUF1866"/>
    <property type="match status" value="1"/>
</dbReference>
<dbReference type="InterPro" id="IPR000300">
    <property type="entry name" value="IPPc"/>
</dbReference>
<keyword evidence="5" id="KW-0378">Hydrolase</keyword>
<evidence type="ECO:0000313" key="12">
    <source>
        <dbReference type="Proteomes" id="UP000823872"/>
    </source>
</evidence>
<feature type="compositionally biased region" description="Pro residues" evidence="8">
    <location>
        <begin position="1197"/>
        <end position="1209"/>
    </location>
</feature>
<feature type="region of interest" description="Disordered" evidence="8">
    <location>
        <begin position="1485"/>
        <end position="1525"/>
    </location>
</feature>
<evidence type="ECO:0000259" key="10">
    <source>
        <dbReference type="PROSITE" id="PS50275"/>
    </source>
</evidence>
<dbReference type="SMART" id="SM01165">
    <property type="entry name" value="DUF1866"/>
    <property type="match status" value="1"/>
</dbReference>
<evidence type="ECO:0000256" key="3">
    <source>
        <dbReference type="ARBA" id="ARBA00009678"/>
    </source>
</evidence>
<dbReference type="InterPro" id="IPR046985">
    <property type="entry name" value="IP5"/>
</dbReference>
<feature type="compositionally biased region" description="Pro residues" evidence="8">
    <location>
        <begin position="1102"/>
        <end position="1124"/>
    </location>
</feature>
<dbReference type="InterPro" id="IPR012677">
    <property type="entry name" value="Nucleotide-bd_a/b_plait_sf"/>
</dbReference>
<dbReference type="PROSITE" id="PS50275">
    <property type="entry name" value="SAC"/>
    <property type="match status" value="1"/>
</dbReference>
<dbReference type="CDD" id="cd12719">
    <property type="entry name" value="RRM_SYNJ1"/>
    <property type="match status" value="1"/>
</dbReference>